<gene>
    <name evidence="2" type="ORF">BN863_20660</name>
</gene>
<feature type="non-terminal residue" evidence="2">
    <location>
        <position position="1"/>
    </location>
</feature>
<dbReference type="eggNOG" id="COG1331">
    <property type="taxonomic scope" value="Bacteria"/>
</dbReference>
<keyword evidence="3" id="KW-1185">Reference proteome</keyword>
<dbReference type="SUPFAM" id="SSF52833">
    <property type="entry name" value="Thioredoxin-like"/>
    <property type="match status" value="1"/>
</dbReference>
<dbReference type="GO" id="GO:0004798">
    <property type="term" value="F:dTMP kinase activity"/>
    <property type="evidence" value="ECO:0007669"/>
    <property type="project" value="UniProtKB-EC"/>
</dbReference>
<evidence type="ECO:0000313" key="3">
    <source>
        <dbReference type="Proteomes" id="UP000016160"/>
    </source>
</evidence>
<dbReference type="HOGENOM" id="CLU_014051_4_1_10"/>
<feature type="domain" description="Spermatogenesis-associated protein 20-like TRX" evidence="1">
    <location>
        <begin position="31"/>
        <end position="185"/>
    </location>
</feature>
<dbReference type="InterPro" id="IPR024705">
    <property type="entry name" value="Ssp411"/>
</dbReference>
<dbReference type="InterPro" id="IPR036249">
    <property type="entry name" value="Thioredoxin-like_sf"/>
</dbReference>
<dbReference type="PIRSF" id="PIRSF006402">
    <property type="entry name" value="UCP006402_thioredoxin"/>
    <property type="match status" value="1"/>
</dbReference>
<reference evidence="2 3" key="1">
    <citation type="journal article" date="2013" name="Appl. Environ. Microbiol.">
        <title>The genome of the alga-associated marine flavobacterium Formosa agariphila KMM 3901T reveals a broad potential for degradation of algal polysaccharides.</title>
        <authorList>
            <person name="Mann A.J."/>
            <person name="Hahnke R.L."/>
            <person name="Huang S."/>
            <person name="Werner J."/>
            <person name="Xing P."/>
            <person name="Barbeyron T."/>
            <person name="Huettel B."/>
            <person name="Stueber K."/>
            <person name="Reinhardt R."/>
            <person name="Harder J."/>
            <person name="Gloeckner F.O."/>
            <person name="Amann R.I."/>
            <person name="Teeling H."/>
        </authorList>
    </citation>
    <scope>NUCLEOTIDE SEQUENCE [LARGE SCALE GENOMIC DNA]</scope>
    <source>
        <strain evidence="3">DSM 15362 / KCTC 12365 / LMG 23005 / KMM 3901</strain>
    </source>
</reference>
<dbReference type="EC" id="2.7.4.9" evidence="2"/>
<proteinExistence type="predicted"/>
<dbReference type="SUPFAM" id="SSF48208">
    <property type="entry name" value="Six-hairpin glycosidases"/>
    <property type="match status" value="1"/>
</dbReference>
<dbReference type="Proteomes" id="UP000016160">
    <property type="component" value="Chromosome"/>
</dbReference>
<organism evidence="2 3">
    <name type="scientific">Formosa agariphila (strain DSM 15362 / KCTC 12365 / LMG 23005 / KMM 3901 / M-2Alg 35-1)</name>
    <dbReference type="NCBI Taxonomy" id="1347342"/>
    <lineage>
        <taxon>Bacteria</taxon>
        <taxon>Pseudomonadati</taxon>
        <taxon>Bacteroidota</taxon>
        <taxon>Flavobacteriia</taxon>
        <taxon>Flavobacteriales</taxon>
        <taxon>Flavobacteriaceae</taxon>
        <taxon>Formosa</taxon>
    </lineage>
</organism>
<dbReference type="PATRIC" id="fig|1347342.6.peg.2072"/>
<sequence>VKYLLSVFLLLQLFFACSNKSDSSKEVYTHTNDLIKETSPYLLQHAHNPVDWKAWNPETLELAKKENKLIVISVGYSACHWCHVMEKESFENDSVAKIMNANFINIKVDREERPDVDQVYMQAVQLLTGSGGWPLNCIALPDGRPIFGGTYFEKDQWIKILKDVSDLYNKDPDKAISYAEQLTKGVKEIDLITLNETPKVFNQQDLSNSIDAWKSQFDTVYGGAIGTEKFPLPNNLSFLWRYGIQNNDIEVQNHVTHTLTKMAYGGIYDQIGGGFSRYTVDESWHIPHFEKMLYDNAQLVSLYANAYVVTKNELYKKIVVETLQCIERDFLDESGAFYSALDADSENEKGELEEGAFYVWNEAELKAELGDDFEIFKTYYNINFNGLWENDNYVFYRTKSDEEVAEIANLTEIELQEKLKRWKAQLLKLRNKRKSPRIDDKALTSWNALMLKAYTDAYRVFKNPHYLEMALKNATFIKETQFRDDGGLNRVYINEASSINGYAEDYAVTIEAFISLYQVTLNEKWLSSAKDLMTYTINHFYDETTGMFYFTSDLDASLISRKMETVDGVIPSSNAVLAQNLFKLSLYYYNDDYEKKAKQMLNNVYKDVLEHPSSYSKWLDLMSNYTNPFYEIAVSGSAAKQKISEFGKFYIPNVIFSGATSDSKLPLLEYKFVTDETYIYVCTKGSCKAPKTEVSEAIQVVEYSLSKFNN</sequence>
<dbReference type="GO" id="GO:0005975">
    <property type="term" value="P:carbohydrate metabolic process"/>
    <property type="evidence" value="ECO:0007669"/>
    <property type="project" value="InterPro"/>
</dbReference>
<dbReference type="PANTHER" id="PTHR42899:SF1">
    <property type="entry name" value="SPERMATOGENESIS-ASSOCIATED PROTEIN 20"/>
    <property type="match status" value="1"/>
</dbReference>
<name>T2KMV0_FORAG</name>
<accession>T2KMV0</accession>
<dbReference type="Pfam" id="PF03190">
    <property type="entry name" value="Thioredox_DsbH"/>
    <property type="match status" value="1"/>
</dbReference>
<dbReference type="InterPro" id="IPR004879">
    <property type="entry name" value="Ssp411-like_TRX"/>
</dbReference>
<dbReference type="EMBL" id="HG315671">
    <property type="protein sequence ID" value="CDF79778.1"/>
    <property type="molecule type" value="Genomic_DNA"/>
</dbReference>
<dbReference type="CDD" id="cd02955">
    <property type="entry name" value="SSP411"/>
    <property type="match status" value="1"/>
</dbReference>
<keyword evidence="2" id="KW-0808">Transferase</keyword>
<dbReference type="PANTHER" id="PTHR42899">
    <property type="entry name" value="SPERMATOGENESIS-ASSOCIATED PROTEIN 20"/>
    <property type="match status" value="1"/>
</dbReference>
<dbReference type="Gene3D" id="3.40.30.10">
    <property type="entry name" value="Glutaredoxin"/>
    <property type="match status" value="1"/>
</dbReference>
<evidence type="ECO:0000259" key="1">
    <source>
        <dbReference type="Pfam" id="PF03190"/>
    </source>
</evidence>
<dbReference type="STRING" id="1347342.BN863_20660"/>
<protein>
    <submittedName>
        <fullName evidence="2">Thioredoxin domain protein</fullName>
        <ecNumber evidence="2">2.7.4.9</ecNumber>
    </submittedName>
</protein>
<dbReference type="InterPro" id="IPR008928">
    <property type="entry name" value="6-hairpin_glycosidase_sf"/>
</dbReference>
<dbReference type="AlphaFoldDB" id="T2KMV0"/>
<evidence type="ECO:0000313" key="2">
    <source>
        <dbReference type="EMBL" id="CDF79778.1"/>
    </source>
</evidence>
<dbReference type="Gene3D" id="1.50.10.20">
    <property type="match status" value="1"/>
</dbReference>